<feature type="transmembrane region" description="Helical" evidence="1">
    <location>
        <begin position="48"/>
        <end position="65"/>
    </location>
</feature>
<evidence type="ECO:0000313" key="2">
    <source>
        <dbReference type="EMBL" id="KAK1791575.1"/>
    </source>
</evidence>
<dbReference type="Proteomes" id="UP001239994">
    <property type="component" value="Unassembled WGS sequence"/>
</dbReference>
<proteinExistence type="predicted"/>
<dbReference type="EMBL" id="JAROKS010000020">
    <property type="protein sequence ID" value="KAK1791575.1"/>
    <property type="molecule type" value="Genomic_DNA"/>
</dbReference>
<evidence type="ECO:0000313" key="3">
    <source>
        <dbReference type="Proteomes" id="UP001239994"/>
    </source>
</evidence>
<keyword evidence="3" id="KW-1185">Reference proteome</keyword>
<protein>
    <submittedName>
        <fullName evidence="2">Uncharacterized protein</fullName>
    </submittedName>
</protein>
<comment type="caution">
    <text evidence="2">The sequence shown here is derived from an EMBL/GenBank/DDBJ whole genome shotgun (WGS) entry which is preliminary data.</text>
</comment>
<organism evidence="2 3">
    <name type="scientific">Electrophorus voltai</name>
    <dbReference type="NCBI Taxonomy" id="2609070"/>
    <lineage>
        <taxon>Eukaryota</taxon>
        <taxon>Metazoa</taxon>
        <taxon>Chordata</taxon>
        <taxon>Craniata</taxon>
        <taxon>Vertebrata</taxon>
        <taxon>Euteleostomi</taxon>
        <taxon>Actinopterygii</taxon>
        <taxon>Neopterygii</taxon>
        <taxon>Teleostei</taxon>
        <taxon>Ostariophysi</taxon>
        <taxon>Gymnotiformes</taxon>
        <taxon>Gymnotoidei</taxon>
        <taxon>Gymnotidae</taxon>
        <taxon>Electrophorus</taxon>
    </lineage>
</organism>
<dbReference type="PROSITE" id="PS51257">
    <property type="entry name" value="PROKAR_LIPOPROTEIN"/>
    <property type="match status" value="1"/>
</dbReference>
<gene>
    <name evidence="2" type="ORF">P4O66_013566</name>
</gene>
<name>A0AAD8Z2Q1_9TELE</name>
<keyword evidence="1" id="KW-1133">Transmembrane helix</keyword>
<keyword evidence="1" id="KW-0812">Transmembrane</keyword>
<accession>A0AAD8Z2Q1</accession>
<keyword evidence="1" id="KW-0472">Membrane</keyword>
<dbReference type="AlphaFoldDB" id="A0AAD8Z2Q1"/>
<reference evidence="2" key="1">
    <citation type="submission" date="2023-03" db="EMBL/GenBank/DDBJ databases">
        <title>Electrophorus voltai genome.</title>
        <authorList>
            <person name="Bian C."/>
        </authorList>
    </citation>
    <scope>NUCLEOTIDE SEQUENCE</scope>
    <source>
        <strain evidence="2">CB-2022</strain>
        <tissue evidence="2">Muscle</tissue>
    </source>
</reference>
<sequence length="78" mass="8357">MRLCMSSVVVAIAGVCACVVSALLILVLPVRCVVTVTVPSLGTKEGRKIFLSVALFCAISVCVRTQHDQQCRQHPPYA</sequence>
<evidence type="ECO:0000256" key="1">
    <source>
        <dbReference type="SAM" id="Phobius"/>
    </source>
</evidence>